<dbReference type="NCBIfam" id="TIGR00079">
    <property type="entry name" value="pept_deformyl"/>
    <property type="match status" value="1"/>
</dbReference>
<keyword evidence="1 5" id="KW-0479">Metal-binding</keyword>
<evidence type="ECO:0000313" key="7">
    <source>
        <dbReference type="EMBL" id="MBV3393480.1"/>
    </source>
</evidence>
<dbReference type="GO" id="GO:0042586">
    <property type="term" value="F:peptide deformylase activity"/>
    <property type="evidence" value="ECO:0007669"/>
    <property type="project" value="UniProtKB-UniRule"/>
</dbReference>
<evidence type="ECO:0000256" key="1">
    <source>
        <dbReference type="ARBA" id="ARBA00022723"/>
    </source>
</evidence>
<dbReference type="PANTHER" id="PTHR10458">
    <property type="entry name" value="PEPTIDE DEFORMYLASE"/>
    <property type="match status" value="1"/>
</dbReference>
<sequence>MLSMKNVIDDKNPLIREKSKEVSLPLSDEDRHTLMEMYQYLVDSQDEEKAEKYDLRPGVGIAAIQIGIPKRMCAIYIPSVDEEGHIVKCDQWALVNPRIVANAVKVAYLKNGEGCLSVPEDQPGIVPRSAKVTVKGYDALTDQEVTIVARGFTAICLQHELDHFEGILYYDHFNKENPKAPIPNAMVIE</sequence>
<feature type="active site" evidence="5">
    <location>
        <position position="160"/>
    </location>
</feature>
<dbReference type="InterPro" id="IPR023635">
    <property type="entry name" value="Peptide_deformylase"/>
</dbReference>
<dbReference type="PIRSF" id="PIRSF004749">
    <property type="entry name" value="Pep_def"/>
    <property type="match status" value="1"/>
</dbReference>
<feature type="binding site" evidence="5">
    <location>
        <position position="115"/>
    </location>
    <ligand>
        <name>Fe cation</name>
        <dbReference type="ChEBI" id="CHEBI:24875"/>
    </ligand>
</feature>
<keyword evidence="9" id="KW-1185">Reference proteome</keyword>
<accession>A0AAW4MT14</accession>
<evidence type="ECO:0000256" key="5">
    <source>
        <dbReference type="HAMAP-Rule" id="MF_00163"/>
    </source>
</evidence>
<keyword evidence="2 5" id="KW-0378">Hydrolase</keyword>
<keyword evidence="3 5" id="KW-0648">Protein biosynthesis</keyword>
<feature type="binding site" evidence="5">
    <location>
        <position position="159"/>
    </location>
    <ligand>
        <name>Fe cation</name>
        <dbReference type="ChEBI" id="CHEBI:24875"/>
    </ligand>
</feature>
<comment type="similarity">
    <text evidence="5">Belongs to the polypeptide deformylase family.</text>
</comment>
<protein>
    <recommendedName>
        <fullName evidence="5">Peptide deformylase</fullName>
        <shortName evidence="5">PDF</shortName>
        <ecNumber evidence="5">3.5.1.88</ecNumber>
    </recommendedName>
    <alternativeName>
        <fullName evidence="5">Polypeptide deformylase</fullName>
    </alternativeName>
</protein>
<dbReference type="GO" id="GO:0046872">
    <property type="term" value="F:metal ion binding"/>
    <property type="evidence" value="ECO:0007669"/>
    <property type="project" value="UniProtKB-KW"/>
</dbReference>
<evidence type="ECO:0000256" key="4">
    <source>
        <dbReference type="ARBA" id="ARBA00023004"/>
    </source>
</evidence>
<evidence type="ECO:0000313" key="8">
    <source>
        <dbReference type="Proteomes" id="UP001196408"/>
    </source>
</evidence>
<organism evidence="6 8">
    <name type="scientific">Catenibacterium mitsuokai</name>
    <dbReference type="NCBI Taxonomy" id="100886"/>
    <lineage>
        <taxon>Bacteria</taxon>
        <taxon>Bacillati</taxon>
        <taxon>Bacillota</taxon>
        <taxon>Erysipelotrichia</taxon>
        <taxon>Erysipelotrichales</taxon>
        <taxon>Coprobacillaceae</taxon>
        <taxon>Catenibacterium</taxon>
    </lineage>
</organism>
<evidence type="ECO:0000256" key="3">
    <source>
        <dbReference type="ARBA" id="ARBA00022917"/>
    </source>
</evidence>
<comment type="caution">
    <text evidence="6">The sequence shown here is derived from an EMBL/GenBank/DDBJ whole genome shotgun (WGS) entry which is preliminary data.</text>
</comment>
<dbReference type="RefSeq" id="WP_217748157.1">
    <property type="nucleotide sequence ID" value="NZ_JAHOEB010000077.1"/>
</dbReference>
<dbReference type="EMBL" id="JAHOEL010000077">
    <property type="protein sequence ID" value="MBV3393480.1"/>
    <property type="molecule type" value="Genomic_DNA"/>
</dbReference>
<dbReference type="EC" id="3.5.1.88" evidence="5"/>
<dbReference type="GeneID" id="301323245"/>
<name>A0AAW4MT14_9FIRM</name>
<gene>
    <name evidence="5 6" type="primary">def</name>
    <name evidence="6" type="ORF">KSV97_09685</name>
    <name evidence="7" type="ORF">KSW06_09520</name>
</gene>
<reference evidence="6 9" key="1">
    <citation type="submission" date="2021-06" db="EMBL/GenBank/DDBJ databases">
        <title>Collection of gut derived symbiotic bacterial strains cultured from healthy donors.</title>
        <authorList>
            <person name="Lin H."/>
            <person name="Littmann E."/>
            <person name="Pamer E.G."/>
        </authorList>
    </citation>
    <scope>NUCLEOTIDE SEQUENCE</scope>
    <source>
        <strain evidence="7 9">MSK.21.70</strain>
        <strain evidence="6">MSK.21.82</strain>
    </source>
</reference>
<dbReference type="HAMAP" id="MF_00163">
    <property type="entry name" value="Pep_deformylase"/>
    <property type="match status" value="1"/>
</dbReference>
<keyword evidence="4 5" id="KW-0408">Iron</keyword>
<evidence type="ECO:0000256" key="2">
    <source>
        <dbReference type="ARBA" id="ARBA00022801"/>
    </source>
</evidence>
<dbReference type="PANTHER" id="PTHR10458:SF8">
    <property type="entry name" value="PEPTIDE DEFORMYLASE 2"/>
    <property type="match status" value="1"/>
</dbReference>
<dbReference type="CDD" id="cd00487">
    <property type="entry name" value="Pep_deformylase"/>
    <property type="match status" value="1"/>
</dbReference>
<dbReference type="FunFam" id="3.90.45.10:FF:000002">
    <property type="entry name" value="Peptide deformylase"/>
    <property type="match status" value="1"/>
</dbReference>
<comment type="catalytic activity">
    <reaction evidence="5">
        <text>N-terminal N-formyl-L-methionyl-[peptide] + H2O = N-terminal L-methionyl-[peptide] + formate</text>
        <dbReference type="Rhea" id="RHEA:24420"/>
        <dbReference type="Rhea" id="RHEA-COMP:10639"/>
        <dbReference type="Rhea" id="RHEA-COMP:10640"/>
        <dbReference type="ChEBI" id="CHEBI:15377"/>
        <dbReference type="ChEBI" id="CHEBI:15740"/>
        <dbReference type="ChEBI" id="CHEBI:49298"/>
        <dbReference type="ChEBI" id="CHEBI:64731"/>
        <dbReference type="EC" id="3.5.1.88"/>
    </reaction>
</comment>
<proteinExistence type="inferred from homology"/>
<comment type="function">
    <text evidence="5">Removes the formyl group from the N-terminal Met of newly synthesized proteins. Requires at least a dipeptide for an efficient rate of reaction. N-terminal L-methionine is a prerequisite for activity but the enzyme has broad specificity at other positions.</text>
</comment>
<dbReference type="Pfam" id="PF01327">
    <property type="entry name" value="Pep_deformylase"/>
    <property type="match status" value="1"/>
</dbReference>
<dbReference type="EMBL" id="JAHOEF010000080">
    <property type="protein sequence ID" value="MBV3383476.1"/>
    <property type="molecule type" value="Genomic_DNA"/>
</dbReference>
<comment type="cofactor">
    <cofactor evidence="5">
        <name>Fe(2+)</name>
        <dbReference type="ChEBI" id="CHEBI:29033"/>
    </cofactor>
    <text evidence="5">Binds 1 Fe(2+) ion.</text>
</comment>
<dbReference type="Proteomes" id="UP001197492">
    <property type="component" value="Unassembled WGS sequence"/>
</dbReference>
<dbReference type="AlphaFoldDB" id="A0AAW4MT14"/>
<evidence type="ECO:0000313" key="9">
    <source>
        <dbReference type="Proteomes" id="UP001197492"/>
    </source>
</evidence>
<evidence type="ECO:0000313" key="6">
    <source>
        <dbReference type="EMBL" id="MBV3383476.1"/>
    </source>
</evidence>
<dbReference type="Proteomes" id="UP001196408">
    <property type="component" value="Unassembled WGS sequence"/>
</dbReference>
<dbReference type="GO" id="GO:0006412">
    <property type="term" value="P:translation"/>
    <property type="evidence" value="ECO:0007669"/>
    <property type="project" value="UniProtKB-UniRule"/>
</dbReference>
<feature type="binding site" evidence="5">
    <location>
        <position position="163"/>
    </location>
    <ligand>
        <name>Fe cation</name>
        <dbReference type="ChEBI" id="CHEBI:24875"/>
    </ligand>
</feature>